<proteinExistence type="predicted"/>
<evidence type="ECO:0000313" key="2">
    <source>
        <dbReference type="EMBL" id="QXQ12511.1"/>
    </source>
</evidence>
<dbReference type="SUPFAM" id="SSF69572">
    <property type="entry name" value="Activating enzymes of the ubiquitin-like proteins"/>
    <property type="match status" value="1"/>
</dbReference>
<dbReference type="InterPro" id="IPR000594">
    <property type="entry name" value="ThiF_NAD_FAD-bd"/>
</dbReference>
<keyword evidence="2" id="KW-0808">Transferase</keyword>
<dbReference type="Pfam" id="PF00899">
    <property type="entry name" value="ThiF"/>
    <property type="match status" value="1"/>
</dbReference>
<dbReference type="PANTHER" id="PTHR43267">
    <property type="entry name" value="TRNA THREONYLCARBAMOYLADENOSINE DEHYDRATASE"/>
    <property type="match status" value="1"/>
</dbReference>
<evidence type="ECO:0000259" key="1">
    <source>
        <dbReference type="Pfam" id="PF00899"/>
    </source>
</evidence>
<dbReference type="GO" id="GO:0016779">
    <property type="term" value="F:nucleotidyltransferase activity"/>
    <property type="evidence" value="ECO:0007669"/>
    <property type="project" value="UniProtKB-KW"/>
</dbReference>
<keyword evidence="3" id="KW-1185">Reference proteome</keyword>
<evidence type="ECO:0000313" key="3">
    <source>
        <dbReference type="Proteomes" id="UP000887023"/>
    </source>
</evidence>
<dbReference type="Proteomes" id="UP000887023">
    <property type="component" value="Chromosome"/>
</dbReference>
<dbReference type="InterPro" id="IPR045886">
    <property type="entry name" value="ThiF/MoeB/HesA"/>
</dbReference>
<dbReference type="InterPro" id="IPR035985">
    <property type="entry name" value="Ubiquitin-activating_enz"/>
</dbReference>
<feature type="domain" description="THIF-type NAD/FAD binding fold" evidence="1">
    <location>
        <begin position="76"/>
        <end position="217"/>
    </location>
</feature>
<organism evidence="2 3">
    <name type="scientific">Skermania pinensis</name>
    <dbReference type="NCBI Taxonomy" id="39122"/>
    <lineage>
        <taxon>Bacteria</taxon>
        <taxon>Bacillati</taxon>
        <taxon>Actinomycetota</taxon>
        <taxon>Actinomycetes</taxon>
        <taxon>Mycobacteriales</taxon>
        <taxon>Gordoniaceae</taxon>
        <taxon>Skermania</taxon>
    </lineage>
</organism>
<accession>A0ABX8S9W2</accession>
<dbReference type="Gene3D" id="3.40.50.720">
    <property type="entry name" value="NAD(P)-binding Rossmann-like Domain"/>
    <property type="match status" value="1"/>
</dbReference>
<sequence length="338" mass="35936">MIEILHPVTDAARVAAVTDPASGFVLVDGWSVAEPELAALGLPTEPADVRYIVFAWRRAVVRLPAAAAYRRLRTDRNRHLITDAEQQAWATALIGVAGLSVGASALSVCSLTGATRFRIADPDSLGPSNLNRLVGSVCDLGVGKTTLAQRRVWEADPYSEVESFPDGCTAETASAFLGGGAVERLSVLLEETDDIAMKVDLRVRARAAGIPVVMVTDNGDNAILDVERFDRDPQYPLFHGLAGDLDRMSPAQLRDPAARKQLVGAIVGAELTERTRYSLSEVGRSLVSWPQLGTAATVAGAVAALAARQIVCGGDLPSGRYRVDLDRALETPVEQSIA</sequence>
<dbReference type="EMBL" id="CP079105">
    <property type="protein sequence ID" value="QXQ12511.1"/>
    <property type="molecule type" value="Genomic_DNA"/>
</dbReference>
<keyword evidence="2" id="KW-0548">Nucleotidyltransferase</keyword>
<gene>
    <name evidence="2" type="ORF">KV203_11010</name>
</gene>
<dbReference type="RefSeq" id="WP_066473734.1">
    <property type="nucleotide sequence ID" value="NZ_CBCRUZ010000023.1"/>
</dbReference>
<protein>
    <submittedName>
        <fullName evidence="2">ThiF family adenylyltransferase</fullName>
    </submittedName>
</protein>
<dbReference type="PANTHER" id="PTHR43267:SF3">
    <property type="entry name" value="THIF PROTEIN"/>
    <property type="match status" value="1"/>
</dbReference>
<name>A0ABX8S9W2_9ACTN</name>
<reference evidence="2" key="1">
    <citation type="submission" date="2021-07" db="EMBL/GenBank/DDBJ databases">
        <title>Candidatus Kaistella beijingensis sp. nov. isolated from a municipal wastewater treatment plant is involved in sludge foaming.</title>
        <authorList>
            <person name="Song Y."/>
            <person name="Liu S.-J."/>
        </authorList>
    </citation>
    <scope>NUCLEOTIDE SEQUENCE</scope>
    <source>
        <strain evidence="2">DSM 43998</strain>
    </source>
</reference>